<dbReference type="PANTHER" id="PTHR14614:SF130">
    <property type="entry name" value="PROTEIN-LYSINE N-METHYLTRANSFERASE EEF2KMT"/>
    <property type="match status" value="1"/>
</dbReference>
<dbReference type="GO" id="GO:0008757">
    <property type="term" value="F:S-adenosylmethionine-dependent methyltransferase activity"/>
    <property type="evidence" value="ECO:0007669"/>
    <property type="project" value="UniProtKB-ARBA"/>
</dbReference>
<dbReference type="AlphaFoldDB" id="A0A3D8QLF0"/>
<dbReference type="PANTHER" id="PTHR14614">
    <property type="entry name" value="HEPATOCELLULAR CARCINOMA-ASSOCIATED ANTIGEN"/>
    <property type="match status" value="1"/>
</dbReference>
<reference evidence="1 2" key="1">
    <citation type="journal article" date="2018" name="IMA Fungus">
        <title>IMA Genome-F 9: Draft genome sequence of Annulohypoxylon stygium, Aspergillus mulundensis, Berkeleyomyces basicola (syn. Thielaviopsis basicola), Ceratocystis smalleyi, two Cercospora beticola strains, Coleophoma cylindrospora, Fusarium fracticaudum, Phialophora cf. hyalina, and Morchella septimelata.</title>
        <authorList>
            <person name="Wingfield B.D."/>
            <person name="Bills G.F."/>
            <person name="Dong Y."/>
            <person name="Huang W."/>
            <person name="Nel W.J."/>
            <person name="Swalarsk-Parry B.S."/>
            <person name="Vaghefi N."/>
            <person name="Wilken P.M."/>
            <person name="An Z."/>
            <person name="de Beer Z.W."/>
            <person name="De Vos L."/>
            <person name="Chen L."/>
            <person name="Duong T.A."/>
            <person name="Gao Y."/>
            <person name="Hammerbacher A."/>
            <person name="Kikkert J.R."/>
            <person name="Li Y."/>
            <person name="Li H."/>
            <person name="Li K."/>
            <person name="Li Q."/>
            <person name="Liu X."/>
            <person name="Ma X."/>
            <person name="Naidoo K."/>
            <person name="Pethybridge S.J."/>
            <person name="Sun J."/>
            <person name="Steenkamp E.T."/>
            <person name="van der Nest M.A."/>
            <person name="van Wyk S."/>
            <person name="Wingfield M.J."/>
            <person name="Xiong C."/>
            <person name="Yue Q."/>
            <person name="Zhang X."/>
        </authorList>
    </citation>
    <scope>NUCLEOTIDE SEQUENCE [LARGE SCALE GENOMIC DNA]</scope>
    <source>
        <strain evidence="1 2">BP5796</strain>
    </source>
</reference>
<accession>A0A3D8QLF0</accession>
<dbReference type="EMBL" id="PDLN01000017">
    <property type="protein sequence ID" value="RDW62619.1"/>
    <property type="molecule type" value="Genomic_DNA"/>
</dbReference>
<evidence type="ECO:0000313" key="2">
    <source>
        <dbReference type="Proteomes" id="UP000256328"/>
    </source>
</evidence>
<name>A0A3D8QLF0_9HELO</name>
<comment type="caution">
    <text evidence="1">The sequence shown here is derived from an EMBL/GenBank/DDBJ whole genome shotgun (WGS) entry which is preliminary data.</text>
</comment>
<dbReference type="GO" id="GO:0005737">
    <property type="term" value="C:cytoplasm"/>
    <property type="evidence" value="ECO:0007669"/>
    <property type="project" value="TreeGrafter"/>
</dbReference>
<dbReference type="Proteomes" id="UP000256328">
    <property type="component" value="Unassembled WGS sequence"/>
</dbReference>
<protein>
    <submittedName>
        <fullName evidence="1">Uncharacterized protein</fullName>
    </submittedName>
</protein>
<dbReference type="Gene3D" id="3.40.50.150">
    <property type="entry name" value="Vaccinia Virus protein VP39"/>
    <property type="match status" value="1"/>
</dbReference>
<sequence>MSQLSCLVCKKIPSELDAAQQKSFVTYTMANASSFLPEPVPSNVRKTITLHESRNLLAASGTTGLRTWEAALHLSAYLTSQPEIIKGNTVLELGAGTGYISILCARHLGAKYVLSTDGAEEVVEQLPANFKLNGLEEEELVAAQVLRWGEPLSNQDERKFGEKKIDLVLGADVTYDGTAIIALVATFGDLFRLNTEAKILIAATVRNEKTFDGFMDACSKAGFAVEIIHFDIVRRERQLGPFYSDKIPIELCCITKR</sequence>
<evidence type="ECO:0000313" key="1">
    <source>
        <dbReference type="EMBL" id="RDW62619.1"/>
    </source>
</evidence>
<dbReference type="OrthoDB" id="194386at2759"/>
<gene>
    <name evidence="1" type="ORF">BP5796_10921</name>
</gene>
<dbReference type="CDD" id="cd02440">
    <property type="entry name" value="AdoMet_MTases"/>
    <property type="match status" value="1"/>
</dbReference>
<keyword evidence="2" id="KW-1185">Reference proteome</keyword>
<dbReference type="SUPFAM" id="SSF53335">
    <property type="entry name" value="S-adenosyl-L-methionine-dependent methyltransferases"/>
    <property type="match status" value="1"/>
</dbReference>
<proteinExistence type="predicted"/>
<dbReference type="InterPro" id="IPR019410">
    <property type="entry name" value="Methyltransf_16"/>
</dbReference>
<dbReference type="InterPro" id="IPR029063">
    <property type="entry name" value="SAM-dependent_MTases_sf"/>
</dbReference>
<dbReference type="Pfam" id="PF10294">
    <property type="entry name" value="Methyltransf_16"/>
    <property type="match status" value="1"/>
</dbReference>
<organism evidence="1 2">
    <name type="scientific">Coleophoma crateriformis</name>
    <dbReference type="NCBI Taxonomy" id="565419"/>
    <lineage>
        <taxon>Eukaryota</taxon>
        <taxon>Fungi</taxon>
        <taxon>Dikarya</taxon>
        <taxon>Ascomycota</taxon>
        <taxon>Pezizomycotina</taxon>
        <taxon>Leotiomycetes</taxon>
        <taxon>Helotiales</taxon>
        <taxon>Dermateaceae</taxon>
        <taxon>Coleophoma</taxon>
    </lineage>
</organism>